<dbReference type="InterPro" id="IPR052062">
    <property type="entry name" value="Murein_DD/LD_carboxypeptidase"/>
</dbReference>
<evidence type="ECO:0000256" key="5">
    <source>
        <dbReference type="ARBA" id="ARBA00022807"/>
    </source>
</evidence>
<feature type="domain" description="SH3b" evidence="6">
    <location>
        <begin position="44"/>
        <end position="107"/>
    </location>
</feature>
<dbReference type="GO" id="GO:0006508">
    <property type="term" value="P:proteolysis"/>
    <property type="evidence" value="ECO:0007669"/>
    <property type="project" value="UniProtKB-KW"/>
</dbReference>
<dbReference type="SUPFAM" id="SSF54001">
    <property type="entry name" value="Cysteine proteinases"/>
    <property type="match status" value="1"/>
</dbReference>
<evidence type="ECO:0000256" key="2">
    <source>
        <dbReference type="ARBA" id="ARBA00022670"/>
    </source>
</evidence>
<dbReference type="PROSITE" id="PS51935">
    <property type="entry name" value="NLPC_P60"/>
    <property type="match status" value="1"/>
</dbReference>
<keyword evidence="9" id="KW-1185">Reference proteome</keyword>
<dbReference type="InterPro" id="IPR038765">
    <property type="entry name" value="Papain-like_cys_pep_sf"/>
</dbReference>
<evidence type="ECO:0000259" key="6">
    <source>
        <dbReference type="PROSITE" id="PS51781"/>
    </source>
</evidence>
<accession>A0A4U7JKH7</accession>
<dbReference type="Pfam" id="PF08239">
    <property type="entry name" value="SH3_3"/>
    <property type="match status" value="1"/>
</dbReference>
<keyword evidence="3" id="KW-0732">Signal</keyword>
<evidence type="ECO:0000256" key="3">
    <source>
        <dbReference type="ARBA" id="ARBA00022729"/>
    </source>
</evidence>
<dbReference type="AlphaFoldDB" id="A0A4U7JKH7"/>
<evidence type="ECO:0000259" key="7">
    <source>
        <dbReference type="PROSITE" id="PS51935"/>
    </source>
</evidence>
<dbReference type="RefSeq" id="WP_137697080.1">
    <property type="nucleotide sequence ID" value="NZ_CP061336.1"/>
</dbReference>
<dbReference type="Proteomes" id="UP000306409">
    <property type="component" value="Chromosome"/>
</dbReference>
<evidence type="ECO:0000313" key="8">
    <source>
        <dbReference type="EMBL" id="QNU67013.1"/>
    </source>
</evidence>
<keyword evidence="2" id="KW-0645">Protease</keyword>
<dbReference type="Gene3D" id="3.90.1720.10">
    <property type="entry name" value="endopeptidase domain like (from Nostoc punctiforme)"/>
    <property type="match status" value="1"/>
</dbReference>
<dbReference type="InterPro" id="IPR003646">
    <property type="entry name" value="SH3-like_bac-type"/>
</dbReference>
<comment type="similarity">
    <text evidence="1">Belongs to the peptidase C40 family.</text>
</comment>
<dbReference type="Gene3D" id="2.30.30.40">
    <property type="entry name" value="SH3 Domains"/>
    <property type="match status" value="2"/>
</dbReference>
<reference evidence="8 9" key="1">
    <citation type="submission" date="2020-09" db="EMBL/GenBank/DDBJ databases">
        <title>Characterization and genome sequencing of Ruminiclostridium sp. nov. MA18.</title>
        <authorList>
            <person name="Rettenmaier R."/>
            <person name="Kowollik M.-L."/>
            <person name="Liebl W."/>
            <person name="Zverlov V."/>
        </authorList>
    </citation>
    <scope>NUCLEOTIDE SEQUENCE [LARGE SCALE GENOMIC DNA]</scope>
    <source>
        <strain evidence="8 9">MA18</strain>
    </source>
</reference>
<dbReference type="InterPro" id="IPR000064">
    <property type="entry name" value="NLP_P60_dom"/>
</dbReference>
<dbReference type="KEGG" id="rher:EHE19_000170"/>
<protein>
    <submittedName>
        <fullName evidence="8">C40 family peptidase</fullName>
    </submittedName>
</protein>
<proteinExistence type="inferred from homology"/>
<evidence type="ECO:0000256" key="4">
    <source>
        <dbReference type="ARBA" id="ARBA00022801"/>
    </source>
</evidence>
<dbReference type="Pfam" id="PF00877">
    <property type="entry name" value="NLPC_P60"/>
    <property type="match status" value="1"/>
</dbReference>
<evidence type="ECO:0000313" key="9">
    <source>
        <dbReference type="Proteomes" id="UP000306409"/>
    </source>
</evidence>
<dbReference type="PANTHER" id="PTHR47360">
    <property type="entry name" value="MUREIN DD-ENDOPEPTIDASE MEPS/MUREIN LD-CARBOXYPEPTIDASE"/>
    <property type="match status" value="1"/>
</dbReference>
<keyword evidence="4" id="KW-0378">Hydrolase</keyword>
<evidence type="ECO:0000256" key="1">
    <source>
        <dbReference type="ARBA" id="ARBA00007074"/>
    </source>
</evidence>
<dbReference type="GO" id="GO:0008234">
    <property type="term" value="F:cysteine-type peptidase activity"/>
    <property type="evidence" value="ECO:0007669"/>
    <property type="project" value="UniProtKB-KW"/>
</dbReference>
<dbReference type="PANTHER" id="PTHR47360:SF1">
    <property type="entry name" value="ENDOPEPTIDASE NLPC-RELATED"/>
    <property type="match status" value="1"/>
</dbReference>
<dbReference type="PROSITE" id="PS51781">
    <property type="entry name" value="SH3B"/>
    <property type="match status" value="1"/>
</dbReference>
<gene>
    <name evidence="8" type="ORF">EHE19_000170</name>
</gene>
<name>A0A4U7JKH7_9FIRM</name>
<dbReference type="PROSITE" id="PS51257">
    <property type="entry name" value="PROKAR_LIPOPROTEIN"/>
    <property type="match status" value="1"/>
</dbReference>
<sequence>MNKRKLLNITSIIMLMLFILLSGCGNREIPITSNEQLLSGITPESAAVITEAVVDMFDEPDILSKRITQVLFNQVVSIIKEENAWTNIKLLDGSSGWVKSKYVSRNTESVTHGSIQNKIVVTAKLADIYSGTNNRAKYKKIVLGTELYSFGKTKTGYDVLLPENKRGWIDEGGVIAIPIDDNFIPKTTSNEFVQTIKKFDGTIFILGGISRWGIDSAGLVYICSKINGVEVPRFLEDMKDAGTAVNEEDIQYGDLLFFSSDSLKKDVYDVGVYVGNNEFIHSSTSKGVITESLNDSYFKDRVCYIRRIF</sequence>
<feature type="domain" description="NlpC/P60" evidence="7">
    <location>
        <begin position="186"/>
        <end position="309"/>
    </location>
</feature>
<dbReference type="EMBL" id="CP061336">
    <property type="protein sequence ID" value="QNU67013.1"/>
    <property type="molecule type" value="Genomic_DNA"/>
</dbReference>
<organism evidence="8 9">
    <name type="scientific">Ruminiclostridium herbifermentans</name>
    <dbReference type="NCBI Taxonomy" id="2488810"/>
    <lineage>
        <taxon>Bacteria</taxon>
        <taxon>Bacillati</taxon>
        <taxon>Bacillota</taxon>
        <taxon>Clostridia</taxon>
        <taxon>Eubacteriales</taxon>
        <taxon>Oscillospiraceae</taxon>
        <taxon>Ruminiclostridium</taxon>
    </lineage>
</organism>
<keyword evidence="5" id="KW-0788">Thiol protease</keyword>
<dbReference type="OrthoDB" id="9808890at2"/>